<sequence length="1246" mass="135719">MEVTKILGIIFLHVSQSFSQDCSLCNCCKQGTGCSNNYQLGIDNYCWGGCKDGYMSPQCQKPCVNERCTTCSTNTTCDSCNDGYYGDQCQSQCPSTCTTCTSSTVCTSCNDGYHSGSRSLCLYMCKKECLTCTNTTSCTACKVKTGIGYYGSDCSMICSNKCKYFLCDINGNCLKCADPDFTGGNCDRCVEGKFGRVCNNDCSSCKDNHCPEDRLNALKCDECADGMYGNLCNETCPQHCLNNVCDQENGACECDDDYHFENGKCIPTYCPVNCSTCTSLENCTSCTDNYHSGETCEYECTHCKSGTACRQIDGYCWSACADGHTATLCDIPCFEGCAACHRSRPDECTSCNAGRFGNDIIYNNVTMTYVTLYKCIYKCDPRCFNMSCYQDSGYCDKGCVNGYRDKECSLPCPGNCLNDTCEQLGGKCVHGCAEGYLGVFCLNRCLDYDSQCLLCTFHKDKYDTCTLCKNGTYPGPKGACEACEPNCYGGCDSSTGICHACLNGYMGPFCNVTCPSNCKSCQQHSGICNVCINDFWGDICLNICSVNCLPRNNTTSRCAKTSGKCIHGCLPEKHGLQCERQCDQQCRPSDDEMIECRQEDGRCNKGCNTGYGQTDDGCKNVMSDQIDNKKAGGYSVVTVGIMGGVIALLVIAFAILVGIVVFMKRKQNVNEVNESHVAVALSFTRDCSPCSCCIPGIVCSNNSQLGIDNYCWGGCRDGYMSPQCQKPCVNQRCQTCSAEKICDTCYDGYYGDQCQSSCRTTCATCTSGTLCTSCRDGYHSGSGTYCIYTCNSECLLCTNSTSCTACKVKSGIGRYGSDCSMICSNKCKEYLCDINGNCLQCADPNFIGDNCDRCTDGKYGSQCRNNCPLNCLSCESASYCTSCTDGFKGFTCSTKTECPDNCRNNTVCLSTGKCELCKDRFYGEYCNMTCSQNCKFGYCNQDGSFKAGCEDGFYGSMCNIRICPSNCICYRSNNCIRCNVDYFGPSCSLPCSSCKDDICPVDRLNAVKCDKCAGGTYGNLCNENCPENCLNDSCDQDSGACTCKNKYEFQDGTCVRYICPANCATCISSNNCNFCVDEYYHGDICEHECFNCRSGTTCRKSDGHCQDECADGFSGDYCGTSCNDGCATCTRSQTYECLSCETGKHGYDGSYYTCRNTCNNTCANNSCDALNGKCDQGCVDGYSGPFCNILCPPNCKSCHQENGECDLCAYDYWGEYCLNNCSENCTHMNESWSSCDIATGKCKYGC</sequence>
<keyword evidence="1" id="KW-0245">EGF-like domain</keyword>
<dbReference type="PANTHER" id="PTHR24043">
    <property type="entry name" value="SCAVENGER RECEPTOR CLASS F"/>
    <property type="match status" value="1"/>
</dbReference>
<dbReference type="SMART" id="SM00181">
    <property type="entry name" value="EGF"/>
    <property type="match status" value="23"/>
</dbReference>
<feature type="domain" description="EGF-like" evidence="4">
    <location>
        <begin position="986"/>
        <end position="1022"/>
    </location>
</feature>
<dbReference type="PANTHER" id="PTHR24043:SF8">
    <property type="entry name" value="EGF-LIKE DOMAIN-CONTAINING PROTEIN"/>
    <property type="match status" value="1"/>
</dbReference>
<dbReference type="InterPro" id="IPR000742">
    <property type="entry name" value="EGF"/>
</dbReference>
<feature type="transmembrane region" description="Helical" evidence="2">
    <location>
        <begin position="634"/>
        <end position="662"/>
    </location>
</feature>
<evidence type="ECO:0000256" key="2">
    <source>
        <dbReference type="SAM" id="Phobius"/>
    </source>
</evidence>
<dbReference type="SUPFAM" id="SSF57184">
    <property type="entry name" value="Growth factor receptor domain"/>
    <property type="match status" value="2"/>
</dbReference>
<feature type="domain" description="EGF-like" evidence="4">
    <location>
        <begin position="378"/>
        <end position="409"/>
    </location>
</feature>
<proteinExistence type="predicted"/>
<organism evidence="5 6">
    <name type="scientific">Mya arenaria</name>
    <name type="common">Soft-shell clam</name>
    <dbReference type="NCBI Taxonomy" id="6604"/>
    <lineage>
        <taxon>Eukaryota</taxon>
        <taxon>Metazoa</taxon>
        <taxon>Spiralia</taxon>
        <taxon>Lophotrochozoa</taxon>
        <taxon>Mollusca</taxon>
        <taxon>Bivalvia</taxon>
        <taxon>Autobranchia</taxon>
        <taxon>Heteroconchia</taxon>
        <taxon>Euheterodonta</taxon>
        <taxon>Imparidentia</taxon>
        <taxon>Neoheterodontei</taxon>
        <taxon>Myida</taxon>
        <taxon>Myoidea</taxon>
        <taxon>Myidae</taxon>
        <taxon>Mya</taxon>
    </lineage>
</organism>
<feature type="domain" description="EGF-like" evidence="4">
    <location>
        <begin position="197"/>
        <end position="233"/>
    </location>
</feature>
<feature type="domain" description="EGF-like" evidence="4">
    <location>
        <begin position="482"/>
        <end position="511"/>
    </location>
</feature>
<keyword evidence="2" id="KW-0812">Transmembrane</keyword>
<feature type="chain" id="PRO_5045818958" evidence="3">
    <location>
        <begin position="20"/>
        <end position="1246"/>
    </location>
</feature>
<feature type="domain" description="EGF-like" evidence="4">
    <location>
        <begin position="235"/>
        <end position="266"/>
    </location>
</feature>
<feature type="domain" description="EGF-like" evidence="4">
    <location>
        <begin position="411"/>
        <end position="442"/>
    </location>
</feature>
<feature type="domain" description="EGF-like" evidence="4">
    <location>
        <begin position="513"/>
        <end position="541"/>
    </location>
</feature>
<dbReference type="InterPro" id="IPR042635">
    <property type="entry name" value="MEGF10/SREC1/2-like"/>
</dbReference>
<feature type="domain" description="EGF-like" evidence="4">
    <location>
        <begin position="818"/>
        <end position="852"/>
    </location>
</feature>
<dbReference type="Proteomes" id="UP001164746">
    <property type="component" value="Chromosome 10"/>
</dbReference>
<dbReference type="InterPro" id="IPR006212">
    <property type="entry name" value="Furin_repeat"/>
</dbReference>
<feature type="domain" description="EGF-like" evidence="4">
    <location>
        <begin position="1157"/>
        <end position="1188"/>
    </location>
</feature>
<keyword evidence="3" id="KW-0732">Signal</keyword>
<dbReference type="EMBL" id="CP111021">
    <property type="protein sequence ID" value="WAR16461.1"/>
    <property type="molecule type" value="Genomic_DNA"/>
</dbReference>
<gene>
    <name evidence="5" type="ORF">MAR_031055</name>
</gene>
<feature type="domain" description="EGF-like" evidence="4">
    <location>
        <begin position="866"/>
        <end position="893"/>
    </location>
</feature>
<evidence type="ECO:0000313" key="6">
    <source>
        <dbReference type="Proteomes" id="UP001164746"/>
    </source>
</evidence>
<feature type="signal peptide" evidence="3">
    <location>
        <begin position="1"/>
        <end position="19"/>
    </location>
</feature>
<feature type="domain" description="EGF-like" evidence="4">
    <location>
        <begin position="1058"/>
        <end position="1086"/>
    </location>
</feature>
<dbReference type="InterPro" id="IPR009030">
    <property type="entry name" value="Growth_fac_rcpt_cys_sf"/>
</dbReference>
<evidence type="ECO:0000256" key="1">
    <source>
        <dbReference type="ARBA" id="ARBA00022536"/>
    </source>
</evidence>
<dbReference type="SMART" id="SM00261">
    <property type="entry name" value="FU"/>
    <property type="match status" value="9"/>
</dbReference>
<feature type="domain" description="EGF-like" evidence="4">
    <location>
        <begin position="1121"/>
        <end position="1155"/>
    </location>
</feature>
<feature type="domain" description="EGF-like" evidence="4">
    <location>
        <begin position="757"/>
        <end position="787"/>
    </location>
</feature>
<accession>A0ABY7F6M4</accession>
<feature type="domain" description="EGF-like" evidence="4">
    <location>
        <begin position="1190"/>
        <end position="1218"/>
    </location>
</feature>
<feature type="domain" description="EGF-like" evidence="4">
    <location>
        <begin position="1024"/>
        <end position="1055"/>
    </location>
</feature>
<name>A0ABY7F6M4_MYAAR</name>
<protein>
    <submittedName>
        <fullName evidence="5">TENX-like protein</fullName>
    </submittedName>
</protein>
<evidence type="ECO:0000259" key="4">
    <source>
        <dbReference type="SMART" id="SM00181"/>
    </source>
</evidence>
<evidence type="ECO:0000313" key="5">
    <source>
        <dbReference type="EMBL" id="WAR16461.1"/>
    </source>
</evidence>
<feature type="domain" description="EGF-like" evidence="4">
    <location>
        <begin position="727"/>
        <end position="755"/>
    </location>
</feature>
<feature type="domain" description="EGF-like" evidence="4">
    <location>
        <begin position="1088"/>
        <end position="1119"/>
    </location>
</feature>
<keyword evidence="6" id="KW-1185">Reference proteome</keyword>
<keyword evidence="2" id="KW-1133">Transmembrane helix</keyword>
<evidence type="ECO:0000256" key="3">
    <source>
        <dbReference type="SAM" id="SignalP"/>
    </source>
</evidence>
<feature type="domain" description="EGF-like" evidence="4">
    <location>
        <begin position="929"/>
        <end position="959"/>
    </location>
</feature>
<feature type="domain" description="EGF-like" evidence="4">
    <location>
        <begin position="62"/>
        <end position="90"/>
    </location>
</feature>
<feature type="domain" description="EGF-like" evidence="4">
    <location>
        <begin position="897"/>
        <end position="927"/>
    </location>
</feature>
<feature type="domain" description="EGF-like" evidence="4">
    <location>
        <begin position="92"/>
        <end position="122"/>
    </location>
</feature>
<reference evidence="5" key="1">
    <citation type="submission" date="2022-11" db="EMBL/GenBank/DDBJ databases">
        <title>Centuries of genome instability and evolution in soft-shell clam transmissible cancer (bioRxiv).</title>
        <authorList>
            <person name="Hart S.F.M."/>
            <person name="Yonemitsu M.A."/>
            <person name="Giersch R.M."/>
            <person name="Beal B.F."/>
            <person name="Arriagada G."/>
            <person name="Davis B.W."/>
            <person name="Ostrander E.A."/>
            <person name="Goff S.P."/>
            <person name="Metzger M.J."/>
        </authorList>
    </citation>
    <scope>NUCLEOTIDE SEQUENCE</scope>
    <source>
        <strain evidence="5">MELC-2E11</strain>
        <tissue evidence="5">Siphon/mantle</tissue>
    </source>
</reference>
<feature type="domain" description="EGF-like" evidence="4">
    <location>
        <begin position="157"/>
        <end position="187"/>
    </location>
</feature>
<keyword evidence="2" id="KW-0472">Membrane</keyword>
<feature type="domain" description="EGF-like" evidence="4">
    <location>
        <begin position="124"/>
        <end position="155"/>
    </location>
</feature>